<dbReference type="EMBL" id="LSEF01000015">
    <property type="protein sequence ID" value="OAF19804.1"/>
    <property type="molecule type" value="Genomic_DNA"/>
</dbReference>
<evidence type="ECO:0000259" key="6">
    <source>
        <dbReference type="PROSITE" id="PS50850"/>
    </source>
</evidence>
<dbReference type="InterPro" id="IPR011701">
    <property type="entry name" value="MFS"/>
</dbReference>
<feature type="transmembrane region" description="Helical" evidence="5">
    <location>
        <begin position="21"/>
        <end position="42"/>
    </location>
</feature>
<dbReference type="InterPro" id="IPR036259">
    <property type="entry name" value="MFS_trans_sf"/>
</dbReference>
<protein>
    <submittedName>
        <fullName evidence="7">ABC transporter permease</fullName>
    </submittedName>
</protein>
<dbReference type="Pfam" id="PF07690">
    <property type="entry name" value="MFS_1"/>
    <property type="match status" value="1"/>
</dbReference>
<keyword evidence="8" id="KW-1185">Reference proteome</keyword>
<evidence type="ECO:0000256" key="5">
    <source>
        <dbReference type="SAM" id="Phobius"/>
    </source>
</evidence>
<feature type="transmembrane region" description="Helical" evidence="5">
    <location>
        <begin position="372"/>
        <end position="396"/>
    </location>
</feature>
<feature type="transmembrane region" description="Helical" evidence="5">
    <location>
        <begin position="228"/>
        <end position="256"/>
    </location>
</feature>
<dbReference type="RefSeq" id="WP_063676314.1">
    <property type="nucleotide sequence ID" value="NZ_LSEF01000015.1"/>
</dbReference>
<feature type="transmembrane region" description="Helical" evidence="5">
    <location>
        <begin position="189"/>
        <end position="207"/>
    </location>
</feature>
<keyword evidence="2 5" id="KW-1133">Transmembrane helix</keyword>
<dbReference type="SUPFAM" id="SSF103473">
    <property type="entry name" value="MFS general substrate transporter"/>
    <property type="match status" value="1"/>
</dbReference>
<dbReference type="InterPro" id="IPR020846">
    <property type="entry name" value="MFS_dom"/>
</dbReference>
<keyword evidence="3 5" id="KW-0472">Membrane</keyword>
<organism evidence="7 8">
    <name type="scientific">Bradyrhizobium neotropicale</name>
    <dbReference type="NCBI Taxonomy" id="1497615"/>
    <lineage>
        <taxon>Bacteria</taxon>
        <taxon>Pseudomonadati</taxon>
        <taxon>Pseudomonadota</taxon>
        <taxon>Alphaproteobacteria</taxon>
        <taxon>Hyphomicrobiales</taxon>
        <taxon>Nitrobacteraceae</taxon>
        <taxon>Bradyrhizobium</taxon>
    </lineage>
</organism>
<evidence type="ECO:0000256" key="3">
    <source>
        <dbReference type="ARBA" id="ARBA00023136"/>
    </source>
</evidence>
<feature type="region of interest" description="Disordered" evidence="4">
    <location>
        <begin position="413"/>
        <end position="435"/>
    </location>
</feature>
<reference evidence="7 8" key="1">
    <citation type="submission" date="2016-02" db="EMBL/GenBank/DDBJ databases">
        <title>Draft genome sequence of the strain BR 10247T Bradyrhizobium neotropicale isolated from nodules of Centrolobium paraense.</title>
        <authorList>
            <person name="Simoes-Araujo J.L."/>
            <person name="Barauna A.C."/>
            <person name="Silva K."/>
            <person name="Zilli J.E."/>
        </authorList>
    </citation>
    <scope>NUCLEOTIDE SEQUENCE [LARGE SCALE GENOMIC DNA]</scope>
    <source>
        <strain evidence="7 8">BR 10247</strain>
    </source>
</reference>
<gene>
    <name evidence="7" type="ORF">AXW67_35410</name>
</gene>
<evidence type="ECO:0000313" key="8">
    <source>
        <dbReference type="Proteomes" id="UP000077173"/>
    </source>
</evidence>
<evidence type="ECO:0000256" key="4">
    <source>
        <dbReference type="SAM" id="MobiDB-lite"/>
    </source>
</evidence>
<feature type="transmembrane region" description="Helical" evidence="5">
    <location>
        <begin position="86"/>
        <end position="104"/>
    </location>
</feature>
<feature type="transmembrane region" description="Helical" evidence="5">
    <location>
        <begin position="153"/>
        <end position="177"/>
    </location>
</feature>
<feature type="transmembrane region" description="Helical" evidence="5">
    <location>
        <begin position="54"/>
        <end position="74"/>
    </location>
</feature>
<feature type="transmembrane region" description="Helical" evidence="5">
    <location>
        <begin position="110"/>
        <end position="132"/>
    </location>
</feature>
<dbReference type="Proteomes" id="UP000077173">
    <property type="component" value="Unassembled WGS sequence"/>
</dbReference>
<feature type="transmembrane region" description="Helical" evidence="5">
    <location>
        <begin position="262"/>
        <end position="284"/>
    </location>
</feature>
<keyword evidence="1 5" id="KW-0812">Transmembrane</keyword>
<dbReference type="Gene3D" id="1.20.1250.20">
    <property type="entry name" value="MFS general substrate transporter like domains"/>
    <property type="match status" value="1"/>
</dbReference>
<sequence>MNGRPDTTQNVEPRLKRRSAIALLFSARAVRGFGDGFATILLPAYLVELGYSPFQVGVVATGALLGTALLTLGVGRLGGHRDLRTLLLLGALTMMLTGLAFPFAEAFPVVLVLAFVGTINPSPGDIGIFVPIEHALLASDASDQKRTQVFARYSLIGGLSTAAGALVATVPDFLVSFDVPRLVALKSMFFVYTVLGLIGAVLYRLLPKSSPAIDQRPKASVLGPSRRIVYGLAALFSVDAFAGGFAVQSLVALWLFERFDLSLASASLFFFWSNTLSAFSYPLAARLSQRFGLVNTMVFTHIPSSICLIAAALTPNLTVVLALLSIRAALSQMDVPTRTSYVMAVVTPEERPAAASATAVPRSLASAISPSLAGAMLGTAFSGLPLVICGALKIAYDVALLLSFRHIKPPEEAEQAAGRTGQISRFGGVQRRRVQ</sequence>
<feature type="domain" description="Major facilitator superfamily (MFS) profile" evidence="6">
    <location>
        <begin position="20"/>
        <end position="408"/>
    </location>
</feature>
<proteinExistence type="predicted"/>
<evidence type="ECO:0000256" key="2">
    <source>
        <dbReference type="ARBA" id="ARBA00022989"/>
    </source>
</evidence>
<name>A0A176ZI20_9BRAD</name>
<comment type="caution">
    <text evidence="7">The sequence shown here is derived from an EMBL/GenBank/DDBJ whole genome shotgun (WGS) entry which is preliminary data.</text>
</comment>
<dbReference type="PANTHER" id="PTHR23520">
    <property type="entry name" value="TRANSPORTER, PUTATIVE (AFU_ORTHOLOGUE AFUA_3G04000)-RELATED"/>
    <property type="match status" value="1"/>
</dbReference>
<evidence type="ECO:0000256" key="1">
    <source>
        <dbReference type="ARBA" id="ARBA00022692"/>
    </source>
</evidence>
<accession>A0A176ZI20</accession>
<dbReference type="GO" id="GO:0022857">
    <property type="term" value="F:transmembrane transporter activity"/>
    <property type="evidence" value="ECO:0007669"/>
    <property type="project" value="InterPro"/>
</dbReference>
<evidence type="ECO:0000313" key="7">
    <source>
        <dbReference type="EMBL" id="OAF19804.1"/>
    </source>
</evidence>
<dbReference type="AlphaFoldDB" id="A0A176ZI20"/>
<dbReference type="PROSITE" id="PS50850">
    <property type="entry name" value="MFS"/>
    <property type="match status" value="1"/>
</dbReference>
<dbReference type="PANTHER" id="PTHR23520:SF5">
    <property type="entry name" value="TRANSPORTER, PUTATIVE (AFU_ORTHOLOGUE AFUA_3G04000)-RELATED"/>
    <property type="match status" value="1"/>
</dbReference>